<dbReference type="PANTHER" id="PTHR47354:SF5">
    <property type="entry name" value="PROTEIN RFBI"/>
    <property type="match status" value="1"/>
</dbReference>
<feature type="domain" description="FAD-binding FR-type" evidence="2">
    <location>
        <begin position="142"/>
        <end position="243"/>
    </location>
</feature>
<dbReference type="InterPro" id="IPR017938">
    <property type="entry name" value="Riboflavin_synthase-like_b-brl"/>
</dbReference>
<evidence type="ECO:0000259" key="2">
    <source>
        <dbReference type="PROSITE" id="PS51384"/>
    </source>
</evidence>
<organism evidence="3 4">
    <name type="scientific">Corynebacterium crudilactis</name>
    <dbReference type="NCBI Taxonomy" id="1652495"/>
    <lineage>
        <taxon>Bacteria</taxon>
        <taxon>Bacillati</taxon>
        <taxon>Actinomycetota</taxon>
        <taxon>Actinomycetes</taxon>
        <taxon>Mycobacteriales</taxon>
        <taxon>Corynebacteriaceae</taxon>
        <taxon>Corynebacterium</taxon>
    </lineage>
</organism>
<reference evidence="3 4" key="1">
    <citation type="submission" date="2016-05" db="EMBL/GenBank/DDBJ databases">
        <title>Complete genome sequence of Corynebacterium crudilactis, a new Corynebacterium species isolated from raw cow's milk.</title>
        <authorList>
            <person name="Christian R."/>
            <person name="Zimmermann J."/>
            <person name="Lipski A."/>
            <person name="Kalinowski J."/>
        </authorList>
    </citation>
    <scope>NUCLEOTIDE SEQUENCE [LARGE SCALE GENOMIC DNA]</scope>
    <source>
        <strain evidence="3 4">JZ16</strain>
    </source>
</reference>
<dbReference type="EMBL" id="CP015622">
    <property type="protein sequence ID" value="ANE05416.1"/>
    <property type="molecule type" value="Genomic_DNA"/>
</dbReference>
<evidence type="ECO:0000313" key="3">
    <source>
        <dbReference type="EMBL" id="ANE05416.1"/>
    </source>
</evidence>
<name>A0A172QXP0_9CORY</name>
<accession>A0A172QXP0</accession>
<proteinExistence type="predicted"/>
<evidence type="ECO:0000256" key="1">
    <source>
        <dbReference type="ARBA" id="ARBA00001974"/>
    </source>
</evidence>
<dbReference type="GO" id="GO:0016491">
    <property type="term" value="F:oxidoreductase activity"/>
    <property type="evidence" value="ECO:0007669"/>
    <property type="project" value="InterPro"/>
</dbReference>
<evidence type="ECO:0000313" key="4">
    <source>
        <dbReference type="Proteomes" id="UP000076929"/>
    </source>
</evidence>
<dbReference type="RefSeq" id="WP_066569944.1">
    <property type="nucleotide sequence ID" value="NZ_CP015622.1"/>
</dbReference>
<keyword evidence="4" id="KW-1185">Reference proteome</keyword>
<dbReference type="InterPro" id="IPR017927">
    <property type="entry name" value="FAD-bd_FR_type"/>
</dbReference>
<dbReference type="OrthoDB" id="3213438at2"/>
<dbReference type="Gene3D" id="3.40.50.80">
    <property type="entry name" value="Nucleotide-binding domain of ferredoxin-NADP reductase (FNR) module"/>
    <property type="match status" value="1"/>
</dbReference>
<dbReference type="PANTHER" id="PTHR47354">
    <property type="entry name" value="NADH OXIDOREDUCTASE HCR"/>
    <property type="match status" value="1"/>
</dbReference>
<dbReference type="SUPFAM" id="SSF63380">
    <property type="entry name" value="Riboflavin synthase domain-like"/>
    <property type="match status" value="1"/>
</dbReference>
<dbReference type="STRING" id="1652495.ccrud_12565"/>
<dbReference type="InterPro" id="IPR039261">
    <property type="entry name" value="FNR_nucleotide-bd"/>
</dbReference>
<dbReference type="AlphaFoldDB" id="A0A172QXP0"/>
<dbReference type="Proteomes" id="UP000076929">
    <property type="component" value="Chromosome"/>
</dbReference>
<dbReference type="CDD" id="cd06187">
    <property type="entry name" value="O2ase_reductase_like"/>
    <property type="match status" value="1"/>
</dbReference>
<dbReference type="InterPro" id="IPR050415">
    <property type="entry name" value="MRET"/>
</dbReference>
<dbReference type="SUPFAM" id="SSF52343">
    <property type="entry name" value="Ferredoxin reductase-like, C-terminal NADP-linked domain"/>
    <property type="match status" value="1"/>
</dbReference>
<gene>
    <name evidence="3" type="ORF">ccrud_12565</name>
</gene>
<protein>
    <submittedName>
        <fullName evidence="3">2-polyprenylphenol hydroxylase</fullName>
    </submittedName>
</protein>
<dbReference type="KEGG" id="ccjz:ccrud_12565"/>
<sequence>MTPRPVSSVARLVEDNAQDFLRAVKAQLLQLAPQSRGHFPTDDDLTHISIAETLSALLDGTGKEGEVDEGTLAFFQEAALDARRFGITPDMLKALGEAVRTELLELCSDLPFENVLFAERAIAATSAASIQAVREAEEADIPASFRAEVVEVEKRSRRFTVVRLQAEQQLPYSPGQYLAATADFLPNTWRYVCPSIPSNEWGQVEFHIQSDADETTGLLATSRPGDKWTLGPGRGDFGKGKTDSGKDLLFISHGTGLAPLRAYVFELMNQAAPPRLHFFVGADFPGELYELMGLWNFAAASPWLSVVPVSTHEHDDWWVQATEASQPPRGLHLHQTGPMAKIVTQAGAWADREVLIAGPESWARDVRRAMIRRGTPAAQIETLGF</sequence>
<dbReference type="PROSITE" id="PS51384">
    <property type="entry name" value="FAD_FR"/>
    <property type="match status" value="1"/>
</dbReference>
<dbReference type="Gene3D" id="2.40.30.10">
    <property type="entry name" value="Translation factors"/>
    <property type="match status" value="1"/>
</dbReference>
<comment type="cofactor">
    <cofactor evidence="1">
        <name>FAD</name>
        <dbReference type="ChEBI" id="CHEBI:57692"/>
    </cofactor>
</comment>